<evidence type="ECO:0000256" key="6">
    <source>
        <dbReference type="RuleBase" id="RU004379"/>
    </source>
</evidence>
<comment type="subcellular location">
    <subcellularLocation>
        <location evidence="1">Membrane</location>
        <topology evidence="1">Multi-pass membrane protein</topology>
    </subcellularLocation>
</comment>
<evidence type="ECO:0000256" key="3">
    <source>
        <dbReference type="ARBA" id="ARBA00022692"/>
    </source>
</evidence>
<keyword evidence="5 6" id="KW-0472">Membrane</keyword>
<dbReference type="EMBL" id="LWBR01000065">
    <property type="protein sequence ID" value="KZN95147.1"/>
    <property type="molecule type" value="Genomic_DNA"/>
</dbReference>
<feature type="transmembrane region" description="Helical" evidence="6">
    <location>
        <begin position="89"/>
        <end position="113"/>
    </location>
</feature>
<dbReference type="PANTHER" id="PTHR23291:SF50">
    <property type="entry name" value="PROTEIN LIFEGUARD 4"/>
    <property type="match status" value="1"/>
</dbReference>
<comment type="similarity">
    <text evidence="2 6">Belongs to the BI1 family.</text>
</comment>
<dbReference type="GO" id="GO:0005886">
    <property type="term" value="C:plasma membrane"/>
    <property type="evidence" value="ECO:0007669"/>
    <property type="project" value="TreeGrafter"/>
</dbReference>
<dbReference type="Proteomes" id="UP000076476">
    <property type="component" value="Unassembled WGS sequence"/>
</dbReference>
<dbReference type="OrthoDB" id="9793828at2"/>
<reference evidence="7 8" key="1">
    <citation type="submission" date="2016-04" db="EMBL/GenBank/DDBJ databases">
        <title>Draft genome sequence of Aeribacillus pallidus 8m3 from petroleum reservoir.</title>
        <authorList>
            <person name="Poltaraus A.B."/>
            <person name="Nazina T.N."/>
            <person name="Tourova T.P."/>
            <person name="Malakho S.M."/>
            <person name="Korshunova A.V."/>
            <person name="Sokolova D.S."/>
        </authorList>
    </citation>
    <scope>NUCLEOTIDE SEQUENCE [LARGE SCALE GENOMIC DNA]</scope>
    <source>
        <strain evidence="7 8">8m3</strain>
    </source>
</reference>
<feature type="transmembrane region" description="Helical" evidence="6">
    <location>
        <begin position="64"/>
        <end position="83"/>
    </location>
</feature>
<feature type="transmembrane region" description="Helical" evidence="6">
    <location>
        <begin position="150"/>
        <end position="168"/>
    </location>
</feature>
<dbReference type="CDD" id="cd10432">
    <property type="entry name" value="BI-1-like_bacterial"/>
    <property type="match status" value="1"/>
</dbReference>
<evidence type="ECO:0000256" key="5">
    <source>
        <dbReference type="ARBA" id="ARBA00023136"/>
    </source>
</evidence>
<evidence type="ECO:0008006" key="9">
    <source>
        <dbReference type="Google" id="ProtNLM"/>
    </source>
</evidence>
<keyword evidence="8" id="KW-1185">Reference proteome</keyword>
<evidence type="ECO:0000256" key="1">
    <source>
        <dbReference type="ARBA" id="ARBA00004141"/>
    </source>
</evidence>
<feature type="transmembrane region" description="Helical" evidence="6">
    <location>
        <begin position="39"/>
        <end position="57"/>
    </location>
</feature>
<keyword evidence="4 6" id="KW-1133">Transmembrane helix</keyword>
<gene>
    <name evidence="7" type="ORF">AZI98_16120</name>
</gene>
<feature type="transmembrane region" description="Helical" evidence="6">
    <location>
        <begin position="14"/>
        <end position="33"/>
    </location>
</feature>
<organism evidence="7 8">
    <name type="scientific">Aeribacillus pallidus</name>
    <dbReference type="NCBI Taxonomy" id="33936"/>
    <lineage>
        <taxon>Bacteria</taxon>
        <taxon>Bacillati</taxon>
        <taxon>Bacillota</taxon>
        <taxon>Bacilli</taxon>
        <taxon>Bacillales</taxon>
        <taxon>Bacillaceae</taxon>
        <taxon>Aeribacillus</taxon>
    </lineage>
</organism>
<evidence type="ECO:0000256" key="4">
    <source>
        <dbReference type="ARBA" id="ARBA00022989"/>
    </source>
</evidence>
<protein>
    <recommendedName>
        <fullName evidence="9">BAX inhibitor protein</fullName>
    </recommendedName>
</protein>
<name>A0A161ZQK3_9BACI</name>
<accession>A0A161ZQK3</accession>
<sequence>MYTHATNRSQMPSVLKAFAVSLAIAMLGMAAGIYVPPSLFLPLAIIELGMIIFAFFLRRKKAISYTFLYSFTFISGITAYPMISHYVSTIGAHAVIMALAATTAVFTGLAVYATATKRDFSFLGGMLFSALLAFLIIYVLNLFWPLNSGGMLAFSFIGVLIFSGYVLYDFNRMKHYGVHPEEVPLIALNLYLDFINLFIQILRIFGILSSKD</sequence>
<keyword evidence="3 6" id="KW-0812">Transmembrane</keyword>
<evidence type="ECO:0000313" key="8">
    <source>
        <dbReference type="Proteomes" id="UP000076476"/>
    </source>
</evidence>
<dbReference type="AlphaFoldDB" id="A0A161ZQK3"/>
<feature type="transmembrane region" description="Helical" evidence="6">
    <location>
        <begin position="188"/>
        <end position="208"/>
    </location>
</feature>
<comment type="caution">
    <text evidence="7">The sequence shown here is derived from an EMBL/GenBank/DDBJ whole genome shotgun (WGS) entry which is preliminary data.</text>
</comment>
<proteinExistence type="inferred from homology"/>
<dbReference type="Pfam" id="PF01027">
    <property type="entry name" value="Bax1-I"/>
    <property type="match status" value="1"/>
</dbReference>
<dbReference type="RefSeq" id="WP_063389276.1">
    <property type="nucleotide sequence ID" value="NZ_LWBR01000065.1"/>
</dbReference>
<feature type="transmembrane region" description="Helical" evidence="6">
    <location>
        <begin position="120"/>
        <end position="144"/>
    </location>
</feature>
<evidence type="ECO:0000256" key="2">
    <source>
        <dbReference type="ARBA" id="ARBA00010350"/>
    </source>
</evidence>
<dbReference type="PANTHER" id="PTHR23291">
    <property type="entry name" value="BAX INHIBITOR-RELATED"/>
    <property type="match status" value="1"/>
</dbReference>
<dbReference type="InterPro" id="IPR006214">
    <property type="entry name" value="Bax_inhibitor_1-related"/>
</dbReference>
<evidence type="ECO:0000313" key="7">
    <source>
        <dbReference type="EMBL" id="KZN95147.1"/>
    </source>
</evidence>